<dbReference type="Pfam" id="PF04492">
    <property type="entry name" value="Phage_rep_O"/>
    <property type="match status" value="1"/>
</dbReference>
<accession>A0A955I669</accession>
<protein>
    <recommendedName>
        <fullName evidence="1">Bacteriophage lambda Replication protein O N-terminal domain-containing protein</fullName>
    </recommendedName>
</protein>
<dbReference type="GO" id="GO:0006260">
    <property type="term" value="P:DNA replication"/>
    <property type="evidence" value="ECO:0007669"/>
    <property type="project" value="InterPro"/>
</dbReference>
<comment type="caution">
    <text evidence="2">The sequence shown here is derived from an EMBL/GenBank/DDBJ whole genome shotgun (WGS) entry which is preliminary data.</text>
</comment>
<dbReference type="EMBL" id="JAGQLM010000133">
    <property type="protein sequence ID" value="MCA9375283.1"/>
    <property type="molecule type" value="Genomic_DNA"/>
</dbReference>
<feature type="domain" description="Bacteriophage lambda Replication protein O N-terminal" evidence="1">
    <location>
        <begin position="39"/>
        <end position="115"/>
    </location>
</feature>
<evidence type="ECO:0000259" key="1">
    <source>
        <dbReference type="Pfam" id="PF04492"/>
    </source>
</evidence>
<gene>
    <name evidence="2" type="ORF">KC622_03055</name>
</gene>
<evidence type="ECO:0000313" key="2">
    <source>
        <dbReference type="EMBL" id="MCA9375283.1"/>
    </source>
</evidence>
<name>A0A955I669_9BACT</name>
<reference evidence="2" key="1">
    <citation type="submission" date="2020-04" db="EMBL/GenBank/DDBJ databases">
        <authorList>
            <person name="Zhang T."/>
        </authorList>
    </citation>
    <scope>NUCLEOTIDE SEQUENCE</scope>
    <source>
        <strain evidence="2">HKST-UBA16</strain>
    </source>
</reference>
<dbReference type="InterPro" id="IPR006497">
    <property type="entry name" value="Phage_lambda_VrpO_N"/>
</dbReference>
<evidence type="ECO:0000313" key="3">
    <source>
        <dbReference type="Proteomes" id="UP000748332"/>
    </source>
</evidence>
<organism evidence="2 3">
    <name type="scientific">Candidatus Dojkabacteria bacterium</name>
    <dbReference type="NCBI Taxonomy" id="2099670"/>
    <lineage>
        <taxon>Bacteria</taxon>
        <taxon>Candidatus Dojkabacteria</taxon>
    </lineage>
</organism>
<proteinExistence type="predicted"/>
<dbReference type="AlphaFoldDB" id="A0A955I669"/>
<dbReference type="InterPro" id="IPR036388">
    <property type="entry name" value="WH-like_DNA-bd_sf"/>
</dbReference>
<reference evidence="2" key="2">
    <citation type="journal article" date="2021" name="Microbiome">
        <title>Successional dynamics and alternative stable states in a saline activated sludge microbial community over 9 years.</title>
        <authorList>
            <person name="Wang Y."/>
            <person name="Ye J."/>
            <person name="Ju F."/>
            <person name="Liu L."/>
            <person name="Boyd J.A."/>
            <person name="Deng Y."/>
            <person name="Parks D.H."/>
            <person name="Jiang X."/>
            <person name="Yin X."/>
            <person name="Woodcroft B.J."/>
            <person name="Tyson G.W."/>
            <person name="Hugenholtz P."/>
            <person name="Polz M.F."/>
            <person name="Zhang T."/>
        </authorList>
    </citation>
    <scope>NUCLEOTIDE SEQUENCE</scope>
    <source>
        <strain evidence="2">HKST-UBA16</strain>
    </source>
</reference>
<dbReference type="Gene3D" id="1.10.10.10">
    <property type="entry name" value="Winged helix-like DNA-binding domain superfamily/Winged helix DNA-binding domain"/>
    <property type="match status" value="1"/>
</dbReference>
<dbReference type="Proteomes" id="UP000748332">
    <property type="component" value="Unassembled WGS sequence"/>
</dbReference>
<sequence length="193" mass="22744">MQSVGEILQTEQFKGNLKDLSKPNFKEVSKLPFLKLPLLIENLIFFDTQITKRQIKILLFIMRFSFGCKKATAYLKLTDFYKIGFYSGDITKELTKLIEKQYIGWNKANEEMWINRRLLSKLLAKDEEFASEILRRNLVSHFQKKKYSTSTDDQLATDTKGKSDPYRYKQINIDSSNRYQSDFVDKLKNEVKP</sequence>